<keyword evidence="3" id="KW-1185">Reference proteome</keyword>
<proteinExistence type="predicted"/>
<dbReference type="EMBL" id="JWIO01000056">
    <property type="protein sequence ID" value="KLL09827.1"/>
    <property type="molecule type" value="Genomic_DNA"/>
</dbReference>
<evidence type="ECO:0000259" key="1">
    <source>
        <dbReference type="Pfam" id="PF09995"/>
    </source>
</evidence>
<dbReference type="PANTHER" id="PTHR36124:SF1">
    <property type="entry name" value="ER-BOUND OXYGENASE MPAB_MPAB'_RUBBER OXYGENASE CATALYTIC DOMAIN-CONTAINING PROTEIN"/>
    <property type="match status" value="1"/>
</dbReference>
<accession>A0ABR5EZD6</accession>
<dbReference type="InterPro" id="IPR046366">
    <property type="entry name" value="MPAB"/>
</dbReference>
<evidence type="ECO:0000313" key="3">
    <source>
        <dbReference type="Proteomes" id="UP000035425"/>
    </source>
</evidence>
<reference evidence="2 3" key="1">
    <citation type="submission" date="2014-12" db="EMBL/GenBank/DDBJ databases">
        <title>Frankia sp. BMG5.1 draft genome.</title>
        <authorList>
            <person name="Gtari M."/>
            <person name="Ghodhbane-Gtari F."/>
            <person name="Nouioui I."/>
            <person name="Ktari A."/>
            <person name="Hezbri K."/>
            <person name="Mimouni W."/>
            <person name="Sbissi I."/>
            <person name="Ayari A."/>
            <person name="Yamanaka T."/>
            <person name="Normand P."/>
            <person name="Tisa L.S."/>
            <person name="Boudabous A."/>
        </authorList>
    </citation>
    <scope>NUCLEOTIDE SEQUENCE [LARGE SCALE GENOMIC DNA]</scope>
    <source>
        <strain evidence="2 3">BMG5.1</strain>
    </source>
</reference>
<gene>
    <name evidence="2" type="ORF">FrCorBMG51_22235</name>
</gene>
<dbReference type="Proteomes" id="UP000035425">
    <property type="component" value="Unassembled WGS sequence"/>
</dbReference>
<organism evidence="2 3">
    <name type="scientific">Protofrankia coriariae</name>
    <dbReference type="NCBI Taxonomy" id="1562887"/>
    <lineage>
        <taxon>Bacteria</taxon>
        <taxon>Bacillati</taxon>
        <taxon>Actinomycetota</taxon>
        <taxon>Actinomycetes</taxon>
        <taxon>Frankiales</taxon>
        <taxon>Frankiaceae</taxon>
        <taxon>Protofrankia</taxon>
    </lineage>
</organism>
<sequence>MTKARHNEGLDPESQFMEIYRNLAVYEFPWDLNQSLSFALFRTYAVPSIGGLLDRTGEFGRDTQKRYDDTAILLEVPLLEGFDTPRGRAAVRRINQMHRMYDISNADMRYVLSTFVVVPKRWIDEYGWRRLTDGEVLASVRYYQTLGHHLGITDVPATYDEFARLMDDYEREHFAFDPGGRRVADATLRLLTTFYPRPVRPLVEVFSRALMDPPLLAAFGYREPGRVARRLSEGALRVRAGIVALFPARRSPRYVHDMSRIRSYPDGFQIERMGTFVPGCPVHHGDSGAATHHAAT</sequence>
<dbReference type="Pfam" id="PF09995">
    <property type="entry name" value="MPAB_Lcp_cat"/>
    <property type="match status" value="1"/>
</dbReference>
<comment type="caution">
    <text evidence="2">The sequence shown here is derived from an EMBL/GenBank/DDBJ whole genome shotgun (WGS) entry which is preliminary data.</text>
</comment>
<name>A0ABR5EZD6_9ACTN</name>
<feature type="domain" description="ER-bound oxygenase mpaB/mpaB'/Rubber oxygenase catalytic" evidence="1">
    <location>
        <begin position="55"/>
        <end position="236"/>
    </location>
</feature>
<dbReference type="PANTHER" id="PTHR36124">
    <property type="match status" value="1"/>
</dbReference>
<dbReference type="InterPro" id="IPR018713">
    <property type="entry name" value="MPAB/Lcp_cat_dom"/>
</dbReference>
<evidence type="ECO:0000313" key="2">
    <source>
        <dbReference type="EMBL" id="KLL09827.1"/>
    </source>
</evidence>
<dbReference type="RefSeq" id="WP_047224952.1">
    <property type="nucleotide sequence ID" value="NZ_JWIO01000056.1"/>
</dbReference>
<protein>
    <submittedName>
        <fullName evidence="2">L-aspartate oxidase</fullName>
    </submittedName>
</protein>